<dbReference type="SUPFAM" id="SSF54928">
    <property type="entry name" value="RNA-binding domain, RBD"/>
    <property type="match status" value="1"/>
</dbReference>
<dbReference type="InterPro" id="IPR047131">
    <property type="entry name" value="RBFOX1-like"/>
</dbReference>
<dbReference type="GO" id="GO:0003729">
    <property type="term" value="F:mRNA binding"/>
    <property type="evidence" value="ECO:0007669"/>
    <property type="project" value="TreeGrafter"/>
</dbReference>
<protein>
    <submittedName>
        <fullName evidence="7">RRM domain-containing protein</fullName>
    </submittedName>
</protein>
<evidence type="ECO:0000256" key="1">
    <source>
        <dbReference type="ARBA" id="ARBA00004123"/>
    </source>
</evidence>
<comment type="caution">
    <text evidence="7">The sequence shown here is derived from an EMBL/GenBank/DDBJ whole genome shotgun (WGS) entry which is preliminary data.</text>
</comment>
<feature type="region of interest" description="Disordered" evidence="5">
    <location>
        <begin position="139"/>
        <end position="160"/>
    </location>
</feature>
<dbReference type="Pfam" id="PF00076">
    <property type="entry name" value="RRM_1"/>
    <property type="match status" value="1"/>
</dbReference>
<feature type="domain" description="RRM" evidence="6">
    <location>
        <begin position="61"/>
        <end position="137"/>
    </location>
</feature>
<feature type="compositionally biased region" description="Polar residues" evidence="5">
    <location>
        <begin position="417"/>
        <end position="426"/>
    </location>
</feature>
<evidence type="ECO:0000256" key="4">
    <source>
        <dbReference type="PROSITE-ProRule" id="PRU00176"/>
    </source>
</evidence>
<keyword evidence="8" id="KW-1185">Reference proteome</keyword>
<dbReference type="PANTHER" id="PTHR15597">
    <property type="entry name" value="ATAXIN 2-BINDING PROTEIN 1-RELATED"/>
    <property type="match status" value="1"/>
</dbReference>
<gene>
    <name evidence="7" type="ORF">GCK32_010171</name>
</gene>
<evidence type="ECO:0000313" key="7">
    <source>
        <dbReference type="EMBL" id="KAK5976741.1"/>
    </source>
</evidence>
<dbReference type="Gene3D" id="3.30.70.330">
    <property type="match status" value="1"/>
</dbReference>
<feature type="compositionally biased region" description="Low complexity" evidence="5">
    <location>
        <begin position="396"/>
        <end position="407"/>
    </location>
</feature>
<dbReference type="GO" id="GO:0005634">
    <property type="term" value="C:nucleus"/>
    <property type="evidence" value="ECO:0007669"/>
    <property type="project" value="UniProtKB-SubCell"/>
</dbReference>
<dbReference type="GO" id="GO:0005737">
    <property type="term" value="C:cytoplasm"/>
    <property type="evidence" value="ECO:0007669"/>
    <property type="project" value="TreeGrafter"/>
</dbReference>
<reference evidence="7 8" key="1">
    <citation type="submission" date="2019-10" db="EMBL/GenBank/DDBJ databases">
        <title>Assembly and Annotation for the nematode Trichostrongylus colubriformis.</title>
        <authorList>
            <person name="Martin J."/>
        </authorList>
    </citation>
    <scope>NUCLEOTIDE SEQUENCE [LARGE SCALE GENOMIC DNA]</scope>
    <source>
        <strain evidence="7">G859</strain>
        <tissue evidence="7">Whole worm</tissue>
    </source>
</reference>
<dbReference type="SMART" id="SM00360">
    <property type="entry name" value="RRM"/>
    <property type="match status" value="1"/>
</dbReference>
<dbReference type="EMBL" id="WIXE01011446">
    <property type="protein sequence ID" value="KAK5976741.1"/>
    <property type="molecule type" value="Genomic_DNA"/>
</dbReference>
<evidence type="ECO:0000313" key="8">
    <source>
        <dbReference type="Proteomes" id="UP001331761"/>
    </source>
</evidence>
<dbReference type="GO" id="GO:0000381">
    <property type="term" value="P:regulation of alternative mRNA splicing, via spliceosome"/>
    <property type="evidence" value="ECO:0007669"/>
    <property type="project" value="InterPro"/>
</dbReference>
<evidence type="ECO:0000259" key="6">
    <source>
        <dbReference type="PROSITE" id="PS50102"/>
    </source>
</evidence>
<dbReference type="InterPro" id="IPR012677">
    <property type="entry name" value="Nucleotide-bd_a/b_plait_sf"/>
</dbReference>
<dbReference type="AlphaFoldDB" id="A0AAN8IKC5"/>
<keyword evidence="2 4" id="KW-0694">RNA-binding</keyword>
<evidence type="ECO:0000256" key="3">
    <source>
        <dbReference type="ARBA" id="ARBA00023242"/>
    </source>
</evidence>
<feature type="region of interest" description="Disordered" evidence="5">
    <location>
        <begin position="1"/>
        <end position="40"/>
    </location>
</feature>
<evidence type="ECO:0000256" key="5">
    <source>
        <dbReference type="SAM" id="MobiDB-lite"/>
    </source>
</evidence>
<evidence type="ECO:0000256" key="2">
    <source>
        <dbReference type="ARBA" id="ARBA00022884"/>
    </source>
</evidence>
<sequence>MDERSTSQLPPADDSNTSAVPFGPVMGNEAKKSETTTKIDTETKHVGSPASTIIAEQYDDRRLYVSNIPFSFRSPDLIQMFTPFGVVSNAEIVMNERGSKGFGFVTLDTKEGCDAARAALNGTIIQGRVIEVKKATTAPYRRNSARSHHTTVPQPPRRTDFLPGQLPQIQSIPLITRSATDQLNALILAQNQLRLQSMVNPLAVRDSALLYSRQLPLQQQATLISGGVPLSPLTISPLPVQLLCAPPPQGIENLPPSNAFTATMMPLAAPGLAYASLPSFNNNILIPPAMPCRLPQDGKNEAFSNLVYDSGLFKPPPPAPQAGCIDLVGSLGLANGILPSFQPCANPIKDNFRASSLRAFDQSCVIDTSFHGEPLKEGQFGPIGRAVPPGGTNQVSSSNNDFRSQSSMKEEAYECNAGQSNGNNPNLLPVYHPFEPPTDRNGRKRLSSLDSYHLSKKQAKSI</sequence>
<dbReference type="InterPro" id="IPR035979">
    <property type="entry name" value="RBD_domain_sf"/>
</dbReference>
<dbReference type="PROSITE" id="PS50102">
    <property type="entry name" value="RRM"/>
    <property type="match status" value="1"/>
</dbReference>
<comment type="subcellular location">
    <subcellularLocation>
        <location evidence="1">Nucleus</location>
    </subcellularLocation>
</comment>
<dbReference type="GO" id="GO:0007399">
    <property type="term" value="P:nervous system development"/>
    <property type="evidence" value="ECO:0007669"/>
    <property type="project" value="InterPro"/>
</dbReference>
<feature type="region of interest" description="Disordered" evidence="5">
    <location>
        <begin position="388"/>
        <end position="462"/>
    </location>
</feature>
<name>A0AAN8IKC5_TRICO</name>
<proteinExistence type="predicted"/>
<feature type="compositionally biased region" description="Basic and acidic residues" evidence="5">
    <location>
        <begin position="29"/>
        <end position="40"/>
    </location>
</feature>
<keyword evidence="3" id="KW-0539">Nucleus</keyword>
<dbReference type="Proteomes" id="UP001331761">
    <property type="component" value="Unassembled WGS sequence"/>
</dbReference>
<dbReference type="InterPro" id="IPR000504">
    <property type="entry name" value="RRM_dom"/>
</dbReference>
<accession>A0AAN8IKC5</accession>
<dbReference type="PANTHER" id="PTHR15597:SF22">
    <property type="entry name" value="RNA-BINDING FOX PROTEIN 1, ISOFORM H"/>
    <property type="match status" value="1"/>
</dbReference>
<organism evidence="7 8">
    <name type="scientific">Trichostrongylus colubriformis</name>
    <name type="common">Black scour worm</name>
    <dbReference type="NCBI Taxonomy" id="6319"/>
    <lineage>
        <taxon>Eukaryota</taxon>
        <taxon>Metazoa</taxon>
        <taxon>Ecdysozoa</taxon>
        <taxon>Nematoda</taxon>
        <taxon>Chromadorea</taxon>
        <taxon>Rhabditida</taxon>
        <taxon>Rhabditina</taxon>
        <taxon>Rhabditomorpha</taxon>
        <taxon>Strongyloidea</taxon>
        <taxon>Trichostrongylidae</taxon>
        <taxon>Trichostrongylus</taxon>
    </lineage>
</organism>
<feature type="compositionally biased region" description="Polar residues" evidence="5">
    <location>
        <begin position="1"/>
        <end position="19"/>
    </location>
</feature>